<organism evidence="1 2">
    <name type="scientific">Dreissena polymorpha</name>
    <name type="common">Zebra mussel</name>
    <name type="synonym">Mytilus polymorpha</name>
    <dbReference type="NCBI Taxonomy" id="45954"/>
    <lineage>
        <taxon>Eukaryota</taxon>
        <taxon>Metazoa</taxon>
        <taxon>Spiralia</taxon>
        <taxon>Lophotrochozoa</taxon>
        <taxon>Mollusca</taxon>
        <taxon>Bivalvia</taxon>
        <taxon>Autobranchia</taxon>
        <taxon>Heteroconchia</taxon>
        <taxon>Euheterodonta</taxon>
        <taxon>Imparidentia</taxon>
        <taxon>Neoheterodontei</taxon>
        <taxon>Myida</taxon>
        <taxon>Dreissenoidea</taxon>
        <taxon>Dreissenidae</taxon>
        <taxon>Dreissena</taxon>
    </lineage>
</organism>
<name>A0A9D4F0U1_DREPO</name>
<evidence type="ECO:0000313" key="2">
    <source>
        <dbReference type="Proteomes" id="UP000828390"/>
    </source>
</evidence>
<dbReference type="EMBL" id="JAIWYP010000008">
    <property type="protein sequence ID" value="KAH3787916.1"/>
    <property type="molecule type" value="Genomic_DNA"/>
</dbReference>
<protein>
    <submittedName>
        <fullName evidence="1">Uncharacterized protein</fullName>
    </submittedName>
</protein>
<proteinExistence type="predicted"/>
<dbReference type="AlphaFoldDB" id="A0A9D4F0U1"/>
<reference evidence="1" key="1">
    <citation type="journal article" date="2019" name="bioRxiv">
        <title>The Genome of the Zebra Mussel, Dreissena polymorpha: A Resource for Invasive Species Research.</title>
        <authorList>
            <person name="McCartney M.A."/>
            <person name="Auch B."/>
            <person name="Kono T."/>
            <person name="Mallez S."/>
            <person name="Zhang Y."/>
            <person name="Obille A."/>
            <person name="Becker A."/>
            <person name="Abrahante J.E."/>
            <person name="Garbe J."/>
            <person name="Badalamenti J.P."/>
            <person name="Herman A."/>
            <person name="Mangelson H."/>
            <person name="Liachko I."/>
            <person name="Sullivan S."/>
            <person name="Sone E.D."/>
            <person name="Koren S."/>
            <person name="Silverstein K.A.T."/>
            <person name="Beckman K.B."/>
            <person name="Gohl D.M."/>
        </authorList>
    </citation>
    <scope>NUCLEOTIDE SEQUENCE</scope>
    <source>
        <strain evidence="1">Duluth1</strain>
        <tissue evidence="1">Whole animal</tissue>
    </source>
</reference>
<dbReference type="Proteomes" id="UP000828390">
    <property type="component" value="Unassembled WGS sequence"/>
</dbReference>
<gene>
    <name evidence="1" type="ORF">DPMN_166047</name>
</gene>
<keyword evidence="2" id="KW-1185">Reference proteome</keyword>
<reference evidence="1" key="2">
    <citation type="submission" date="2020-11" db="EMBL/GenBank/DDBJ databases">
        <authorList>
            <person name="McCartney M.A."/>
            <person name="Auch B."/>
            <person name="Kono T."/>
            <person name="Mallez S."/>
            <person name="Becker A."/>
            <person name="Gohl D.M."/>
            <person name="Silverstein K.A.T."/>
            <person name="Koren S."/>
            <person name="Bechman K.B."/>
            <person name="Herman A."/>
            <person name="Abrahante J.E."/>
            <person name="Garbe J."/>
        </authorList>
    </citation>
    <scope>NUCLEOTIDE SEQUENCE</scope>
    <source>
        <strain evidence="1">Duluth1</strain>
        <tissue evidence="1">Whole animal</tissue>
    </source>
</reference>
<comment type="caution">
    <text evidence="1">The sequence shown here is derived from an EMBL/GenBank/DDBJ whole genome shotgun (WGS) entry which is preliminary data.</text>
</comment>
<sequence>MPSGKTKFYPSWMEKLENSGKTLGSWCKRDTGNEFARYCTVCISCCNSGAYQLISQADGQKHKENMKYMHDNSQKRLFGSAPKPSSSQGGGDKSFCMQVHPSHKEQIQKAEIIWALKVASSGYPYRTCDGTPALFPAMFPGPVAKKLVLCIPTFEGKVPTFSYFFPSFLAKVVPIFSYFFKKGHLTACILPIFIQFWALIPHNKPKVV</sequence>
<accession>A0A9D4F0U1</accession>
<evidence type="ECO:0000313" key="1">
    <source>
        <dbReference type="EMBL" id="KAH3787916.1"/>
    </source>
</evidence>